<dbReference type="InterPro" id="IPR008936">
    <property type="entry name" value="Rho_GTPase_activation_prot"/>
</dbReference>
<dbReference type="GO" id="GO:0051256">
    <property type="term" value="P:mitotic spindle midzone assembly"/>
    <property type="evidence" value="ECO:0007669"/>
    <property type="project" value="TreeGrafter"/>
</dbReference>
<organism evidence="12 13">
    <name type="scientific">Gambusia affinis</name>
    <name type="common">Western mosquitofish</name>
    <name type="synonym">Heterandria affinis</name>
    <dbReference type="NCBI Taxonomy" id="33528"/>
    <lineage>
        <taxon>Eukaryota</taxon>
        <taxon>Metazoa</taxon>
        <taxon>Chordata</taxon>
        <taxon>Craniata</taxon>
        <taxon>Vertebrata</taxon>
        <taxon>Euteleostomi</taxon>
        <taxon>Actinopterygii</taxon>
        <taxon>Neopterygii</taxon>
        <taxon>Teleostei</taxon>
        <taxon>Neoteleostei</taxon>
        <taxon>Acanthomorphata</taxon>
        <taxon>Ovalentaria</taxon>
        <taxon>Atherinomorphae</taxon>
        <taxon>Cyprinodontiformes</taxon>
        <taxon>Poeciliidae</taxon>
        <taxon>Poeciliinae</taxon>
        <taxon>Gambusia</taxon>
    </lineage>
</organism>
<dbReference type="InterPro" id="IPR046349">
    <property type="entry name" value="C1-like_sf"/>
</dbReference>
<evidence type="ECO:0000313" key="13">
    <source>
        <dbReference type="Proteomes" id="UP000250572"/>
    </source>
</evidence>
<dbReference type="GO" id="GO:0030154">
    <property type="term" value="P:cell differentiation"/>
    <property type="evidence" value="ECO:0007669"/>
    <property type="project" value="UniProtKB-KW"/>
</dbReference>
<gene>
    <name evidence="12" type="ORF">CCH79_00020397</name>
</gene>
<dbReference type="PROSITE" id="PS50238">
    <property type="entry name" value="RHOGAP"/>
    <property type="match status" value="1"/>
</dbReference>
<dbReference type="STRING" id="33528.ENSGAFP00000005709"/>
<dbReference type="GO" id="GO:0007283">
    <property type="term" value="P:spermatogenesis"/>
    <property type="evidence" value="ECO:0007669"/>
    <property type="project" value="UniProtKB-KW"/>
</dbReference>
<comment type="caution">
    <text evidence="12">The sequence shown here is derived from an EMBL/GenBank/DDBJ whole genome shotgun (WGS) entry which is preliminary data.</text>
</comment>
<dbReference type="PANTHER" id="PTHR46199:SF2">
    <property type="entry name" value="RAC GTPASE-ACTIVATING PROTEIN 1"/>
    <property type="match status" value="1"/>
</dbReference>
<feature type="region of interest" description="Disordered" evidence="9">
    <location>
        <begin position="749"/>
        <end position="783"/>
    </location>
</feature>
<keyword evidence="4" id="KW-0863">Zinc-finger</keyword>
<evidence type="ECO:0000256" key="2">
    <source>
        <dbReference type="ARBA" id="ARBA00022473"/>
    </source>
</evidence>
<dbReference type="GO" id="GO:0051233">
    <property type="term" value="C:spindle midzone"/>
    <property type="evidence" value="ECO:0007669"/>
    <property type="project" value="TreeGrafter"/>
</dbReference>
<sequence length="783" mass="87582">MSGGFQPVLFVVPWFRSDSVSLRWAWSPTPCQQIFSTEFVMDVRLQMEELLALVLQRIHMEESSVAVERECLSVVQNLEAVRRSWQRAEAELKRFKELLVKSDVAKAALEIQLKHARNQVDVEMRKRHKVEADYQYLERQMQLMCDILVQDGKFNVSLNDEQKNLLAKLNQPGANATLRRSTKRLSVIDESSFLSHSDISYDRTEDYVVGNRHTHTHEQDCPTDHRTFVFMYQDLDTTLIKPLRSRARERRRSSVGQPVGGPVAKRSRIGNGSAEIQERRTVEKEVETIVKASVATPDAGGQNHVVLGVKRVCPDDPTPSASQEGAVSVRDAGGRDQTSLWSSSNEKSVELNAPVEDRNVPVLQKSLRHEFLSKTVIRPETCTPCGKRIRFGKMAVKCRNCRLVAHPECKQNFPNSCSSSSAVTGGGPHKDSLEAFAPLTHPRVPQVIVDCVAEIERRGLHERGLYRVPGGERPVRNLRDRILQGKPSLMLSKVQDIHVVCGVLKDFLRRLREPLVTFRLHRIFMEASELDEDNGSAVLYRAVSELPKANRDTLAFLMIHLHKVMRSPQCQMDQNNLARVFGPTIVGHSIAEPSPTTIMKDTTIQPKVVNCLLSIPENYWRQVLTVGTDQNPSASSSSRLFQPLTSPELNSIYRMTSPGSVRETIGNPGNNFSTTSAISACLESPATGMLDRISSAEPEDLPHPAWLAPGPRRCLPKRVPHVYGMMSPVDPKMTVSGKAFLAIKRPEPSVTLSCPSSRTTRPPLITTVGTPRNSKPSKMFTSK</sequence>
<dbReference type="SMART" id="SM00324">
    <property type="entry name" value="RhoGAP"/>
    <property type="match status" value="1"/>
</dbReference>
<evidence type="ECO:0000256" key="9">
    <source>
        <dbReference type="SAM" id="MobiDB-lite"/>
    </source>
</evidence>
<evidence type="ECO:0000259" key="11">
    <source>
        <dbReference type="PROSITE" id="PS50238"/>
    </source>
</evidence>
<dbReference type="SUPFAM" id="SSF57889">
    <property type="entry name" value="Cysteine-rich domain"/>
    <property type="match status" value="1"/>
</dbReference>
<dbReference type="PANTHER" id="PTHR46199">
    <property type="entry name" value="RAC GTPASE-ACTIVATING PROTEIN 1"/>
    <property type="match status" value="1"/>
</dbReference>
<feature type="non-terminal residue" evidence="12">
    <location>
        <position position="783"/>
    </location>
</feature>
<evidence type="ECO:0000256" key="8">
    <source>
        <dbReference type="SAM" id="Coils"/>
    </source>
</evidence>
<evidence type="ECO:0000256" key="6">
    <source>
        <dbReference type="ARBA" id="ARBA00022833"/>
    </source>
</evidence>
<evidence type="ECO:0000256" key="7">
    <source>
        <dbReference type="ARBA" id="ARBA00022871"/>
    </source>
</evidence>
<feature type="region of interest" description="Disordered" evidence="9">
    <location>
        <begin position="311"/>
        <end position="347"/>
    </location>
</feature>
<feature type="compositionally biased region" description="Polar residues" evidence="9">
    <location>
        <begin position="336"/>
        <end position="346"/>
    </location>
</feature>
<dbReference type="GO" id="GO:0005634">
    <property type="term" value="C:nucleus"/>
    <property type="evidence" value="ECO:0007669"/>
    <property type="project" value="TreeGrafter"/>
</dbReference>
<dbReference type="GO" id="GO:0008270">
    <property type="term" value="F:zinc ion binding"/>
    <property type="evidence" value="ECO:0007669"/>
    <property type="project" value="UniProtKB-KW"/>
</dbReference>
<evidence type="ECO:0000256" key="5">
    <source>
        <dbReference type="ARBA" id="ARBA00022782"/>
    </source>
</evidence>
<keyword evidence="3" id="KW-0479">Metal-binding</keyword>
<evidence type="ECO:0000259" key="10">
    <source>
        <dbReference type="PROSITE" id="PS50081"/>
    </source>
</evidence>
<keyword evidence="5" id="KW-0221">Differentiation</keyword>
<reference evidence="12 13" key="1">
    <citation type="journal article" date="2018" name="G3 (Bethesda)">
        <title>A High-Quality Reference Genome for the Invasive Mosquitofish Gambusia affinis Using a Chicago Library.</title>
        <authorList>
            <person name="Hoffberg S.L."/>
            <person name="Troendle N.J."/>
            <person name="Glenn T.C."/>
            <person name="Mahmud O."/>
            <person name="Louha S."/>
            <person name="Chalopin D."/>
            <person name="Bennetzen J.L."/>
            <person name="Mauricio R."/>
        </authorList>
    </citation>
    <scope>NUCLEOTIDE SEQUENCE [LARGE SCALE GENOMIC DNA]</scope>
    <source>
        <strain evidence="12">NE01/NJP1002.9</strain>
        <tissue evidence="12">Muscle</tissue>
    </source>
</reference>
<dbReference type="CDD" id="cd20821">
    <property type="entry name" value="C1_MgcRacGAP"/>
    <property type="match status" value="1"/>
</dbReference>
<dbReference type="Gene3D" id="3.30.60.20">
    <property type="match status" value="1"/>
</dbReference>
<dbReference type="Pfam" id="PF00620">
    <property type="entry name" value="RhoGAP"/>
    <property type="match status" value="1"/>
</dbReference>
<dbReference type="PROSITE" id="PS00479">
    <property type="entry name" value="ZF_DAG_PE_1"/>
    <property type="match status" value="1"/>
</dbReference>
<dbReference type="Proteomes" id="UP000250572">
    <property type="component" value="Unassembled WGS sequence"/>
</dbReference>
<dbReference type="InterPro" id="IPR002219">
    <property type="entry name" value="PKC_DAG/PE"/>
</dbReference>
<dbReference type="PROSITE" id="PS50081">
    <property type="entry name" value="ZF_DAG_PE_2"/>
    <property type="match status" value="1"/>
</dbReference>
<keyword evidence="13" id="KW-1185">Reference proteome</keyword>
<protein>
    <recommendedName>
        <fullName evidence="14">Rho-GAP domain-containing protein</fullName>
    </recommendedName>
</protein>
<feature type="compositionally biased region" description="Polar residues" evidence="9">
    <location>
        <begin position="750"/>
        <end position="760"/>
    </location>
</feature>
<evidence type="ECO:0000313" key="12">
    <source>
        <dbReference type="EMBL" id="PWA32779.1"/>
    </source>
</evidence>
<dbReference type="GO" id="GO:0000281">
    <property type="term" value="P:mitotic cytokinesis"/>
    <property type="evidence" value="ECO:0007669"/>
    <property type="project" value="TreeGrafter"/>
</dbReference>
<keyword evidence="7" id="KW-0744">Spermatogenesis</keyword>
<dbReference type="SMART" id="SM00109">
    <property type="entry name" value="C1"/>
    <property type="match status" value="1"/>
</dbReference>
<dbReference type="EMBL" id="NHOQ01000140">
    <property type="protein sequence ID" value="PWA32779.1"/>
    <property type="molecule type" value="Genomic_DNA"/>
</dbReference>
<evidence type="ECO:0000256" key="4">
    <source>
        <dbReference type="ARBA" id="ARBA00022771"/>
    </source>
</evidence>
<keyword evidence="1" id="KW-0343">GTPase activation</keyword>
<dbReference type="GO" id="GO:0097149">
    <property type="term" value="C:centralspindlin complex"/>
    <property type="evidence" value="ECO:0007669"/>
    <property type="project" value="TreeGrafter"/>
</dbReference>
<dbReference type="GO" id="GO:0032154">
    <property type="term" value="C:cleavage furrow"/>
    <property type="evidence" value="ECO:0007669"/>
    <property type="project" value="TreeGrafter"/>
</dbReference>
<evidence type="ECO:0008006" key="14">
    <source>
        <dbReference type="Google" id="ProtNLM"/>
    </source>
</evidence>
<accession>A0A315WAE7</accession>
<feature type="region of interest" description="Disordered" evidence="9">
    <location>
        <begin position="245"/>
        <end position="280"/>
    </location>
</feature>
<dbReference type="FunFam" id="3.30.60.20:FF:000033">
    <property type="entry name" value="Rac GTPase-activating protein 1"/>
    <property type="match status" value="1"/>
</dbReference>
<dbReference type="Pfam" id="PF00130">
    <property type="entry name" value="C1_1"/>
    <property type="match status" value="1"/>
</dbReference>
<dbReference type="GO" id="GO:0007266">
    <property type="term" value="P:Rho protein signal transduction"/>
    <property type="evidence" value="ECO:0007669"/>
    <property type="project" value="TreeGrafter"/>
</dbReference>
<dbReference type="GO" id="GO:0030496">
    <property type="term" value="C:midbody"/>
    <property type="evidence" value="ECO:0007669"/>
    <property type="project" value="TreeGrafter"/>
</dbReference>
<dbReference type="InterPro" id="IPR000198">
    <property type="entry name" value="RhoGAP_dom"/>
</dbReference>
<evidence type="ECO:0000256" key="1">
    <source>
        <dbReference type="ARBA" id="ARBA00022468"/>
    </source>
</evidence>
<keyword evidence="2" id="KW-0217">Developmental protein</keyword>
<name>A0A315WAE7_GAMAF</name>
<feature type="domain" description="Rho-GAP" evidence="11">
    <location>
        <begin position="431"/>
        <end position="620"/>
    </location>
</feature>
<keyword evidence="8" id="KW-0175">Coiled coil</keyword>
<evidence type="ECO:0000256" key="3">
    <source>
        <dbReference type="ARBA" id="ARBA00022723"/>
    </source>
</evidence>
<feature type="domain" description="Phorbol-ester/DAG-type" evidence="10">
    <location>
        <begin position="368"/>
        <end position="417"/>
    </location>
</feature>
<keyword evidence="6" id="KW-0862">Zinc</keyword>
<dbReference type="CDD" id="cd04382">
    <property type="entry name" value="RhoGAP_MgcRacGAP"/>
    <property type="match status" value="1"/>
</dbReference>
<dbReference type="GO" id="GO:0005096">
    <property type="term" value="F:GTPase activator activity"/>
    <property type="evidence" value="ECO:0007669"/>
    <property type="project" value="UniProtKB-KW"/>
</dbReference>
<proteinExistence type="predicted"/>
<dbReference type="SUPFAM" id="SSF48350">
    <property type="entry name" value="GTPase activation domain, GAP"/>
    <property type="match status" value="1"/>
</dbReference>
<feature type="compositionally biased region" description="Polar residues" evidence="9">
    <location>
        <begin position="767"/>
        <end position="783"/>
    </location>
</feature>
<dbReference type="Gene3D" id="1.10.555.10">
    <property type="entry name" value="Rho GTPase activation protein"/>
    <property type="match status" value="1"/>
</dbReference>
<feature type="coiled-coil region" evidence="8">
    <location>
        <begin position="78"/>
        <end position="126"/>
    </location>
</feature>
<dbReference type="AlphaFoldDB" id="A0A315WAE7"/>